<name>A0A0R2I2V7_9LACO</name>
<dbReference type="SUPFAM" id="SSF47413">
    <property type="entry name" value="lambda repressor-like DNA-binding domains"/>
    <property type="match status" value="1"/>
</dbReference>
<dbReference type="STRING" id="396268.IV45_GL001159"/>
<proteinExistence type="predicted"/>
<dbReference type="Gene3D" id="1.10.260.40">
    <property type="entry name" value="lambda repressor-like DNA-binding domains"/>
    <property type="match status" value="1"/>
</dbReference>
<evidence type="ECO:0000313" key="5">
    <source>
        <dbReference type="Proteomes" id="UP000050934"/>
    </source>
</evidence>
<dbReference type="CDD" id="cd00093">
    <property type="entry name" value="HTH_XRE"/>
    <property type="match status" value="1"/>
</dbReference>
<dbReference type="PANTHER" id="PTHR34475:SF1">
    <property type="entry name" value="CYTOSKELETON PROTEIN RODZ"/>
    <property type="match status" value="1"/>
</dbReference>
<feature type="compositionally biased region" description="Low complexity" evidence="1">
    <location>
        <begin position="340"/>
        <end position="368"/>
    </location>
</feature>
<evidence type="ECO:0000259" key="3">
    <source>
        <dbReference type="Pfam" id="PF13464"/>
    </source>
</evidence>
<keyword evidence="5" id="KW-1185">Reference proteome</keyword>
<comment type="caution">
    <text evidence="4">The sequence shown here is derived from an EMBL/GenBank/DDBJ whole genome shotgun (WGS) entry which is preliminary data.</text>
</comment>
<dbReference type="GO" id="GO:0003677">
    <property type="term" value="F:DNA binding"/>
    <property type="evidence" value="ECO:0007669"/>
    <property type="project" value="InterPro"/>
</dbReference>
<keyword evidence="2" id="KW-0472">Membrane</keyword>
<dbReference type="RefSeq" id="WP_083487209.1">
    <property type="nucleotide sequence ID" value="NZ_JQBW01000004.1"/>
</dbReference>
<feature type="region of interest" description="Disordered" evidence="1">
    <location>
        <begin position="151"/>
        <end position="177"/>
    </location>
</feature>
<dbReference type="Pfam" id="PF13464">
    <property type="entry name" value="RodZ_C"/>
    <property type="match status" value="1"/>
</dbReference>
<dbReference type="AlphaFoldDB" id="A0A0R2I2V7"/>
<keyword evidence="2" id="KW-1133">Transmembrane helix</keyword>
<evidence type="ECO:0000313" key="4">
    <source>
        <dbReference type="EMBL" id="KRN59416.1"/>
    </source>
</evidence>
<gene>
    <name evidence="4" type="ORF">IV45_GL001159</name>
</gene>
<organism evidence="4 5">
    <name type="scientific">Limosilactobacillus secaliphilus</name>
    <dbReference type="NCBI Taxonomy" id="396268"/>
    <lineage>
        <taxon>Bacteria</taxon>
        <taxon>Bacillati</taxon>
        <taxon>Bacillota</taxon>
        <taxon>Bacilli</taxon>
        <taxon>Lactobacillales</taxon>
        <taxon>Lactobacillaceae</taxon>
        <taxon>Limosilactobacillus</taxon>
    </lineage>
</organism>
<keyword evidence="2" id="KW-0812">Transmembrane</keyword>
<dbReference type="Pfam" id="PF13413">
    <property type="entry name" value="HTH_25"/>
    <property type="match status" value="1"/>
</dbReference>
<dbReference type="InterPro" id="IPR010982">
    <property type="entry name" value="Lambda_DNA-bd_dom_sf"/>
</dbReference>
<accession>A0A0R2I2V7</accession>
<dbReference type="InterPro" id="IPR001387">
    <property type="entry name" value="Cro/C1-type_HTH"/>
</dbReference>
<reference evidence="4 5" key="1">
    <citation type="journal article" date="2015" name="Genome Announc.">
        <title>Expanding the biotechnology potential of lactobacilli through comparative genomics of 213 strains and associated genera.</title>
        <authorList>
            <person name="Sun Z."/>
            <person name="Harris H.M."/>
            <person name="McCann A."/>
            <person name="Guo C."/>
            <person name="Argimon S."/>
            <person name="Zhang W."/>
            <person name="Yang X."/>
            <person name="Jeffery I.B."/>
            <person name="Cooney J.C."/>
            <person name="Kagawa T.F."/>
            <person name="Liu W."/>
            <person name="Song Y."/>
            <person name="Salvetti E."/>
            <person name="Wrobel A."/>
            <person name="Rasinkangas P."/>
            <person name="Parkhill J."/>
            <person name="Rea M.C."/>
            <person name="O'Sullivan O."/>
            <person name="Ritari J."/>
            <person name="Douillard F.P."/>
            <person name="Paul Ross R."/>
            <person name="Yang R."/>
            <person name="Briner A.E."/>
            <person name="Felis G.E."/>
            <person name="de Vos W.M."/>
            <person name="Barrangou R."/>
            <person name="Klaenhammer T.R."/>
            <person name="Caufield P.W."/>
            <person name="Cui Y."/>
            <person name="Zhang H."/>
            <person name="O'Toole P.W."/>
        </authorList>
    </citation>
    <scope>NUCLEOTIDE SEQUENCE [LARGE SCALE GENOMIC DNA]</scope>
    <source>
        <strain evidence="4 5">DSM 17896</strain>
    </source>
</reference>
<dbReference type="OrthoDB" id="9797543at2"/>
<dbReference type="InterPro" id="IPR050400">
    <property type="entry name" value="Bact_Cytoskel_RodZ"/>
</dbReference>
<feature type="transmembrane region" description="Helical" evidence="2">
    <location>
        <begin position="121"/>
        <end position="144"/>
    </location>
</feature>
<sequence>MSEGKEAEQAHIGQKLKDARVAKGMTLDDLQQETKIQKRYLIAIEDEKFDELPGDFYVRAFVKQYANTVGLDGNDLLKQYDDYLPKTQTETYTEHLDEAVETRTGQHHQNTVDRIDQLRKYLPTIIVVLIVVVVLGAIWLTAIVRNHNNSSTKIDSSSVKVSGESSHKKAKKTTKKADTIKLHQTQRTDSAVTFKSDKSLKKSTKLTVSTTGDSNNVVRVDDRQRLSKNMSNGDKSTVTIAKNVHSITIRVGNARNTKIKIGNQTLDITDHNRYPSTHTVTIQFGDSDSSSSSSTTNNSNNQRSTTNTTNNGGYTSGNNTTNNGGGSRSSEPNTQVTSPSNQGGNSSTGGASQSTAGTSGATAGGATH</sequence>
<evidence type="ECO:0000256" key="1">
    <source>
        <dbReference type="SAM" id="MobiDB-lite"/>
    </source>
</evidence>
<feature type="region of interest" description="Disordered" evidence="1">
    <location>
        <begin position="280"/>
        <end position="368"/>
    </location>
</feature>
<dbReference type="Proteomes" id="UP000050934">
    <property type="component" value="Unassembled WGS sequence"/>
</dbReference>
<feature type="domain" description="Cytoskeleton protein RodZ-like C-terminal" evidence="3">
    <location>
        <begin position="208"/>
        <end position="272"/>
    </location>
</feature>
<feature type="compositionally biased region" description="Low complexity" evidence="1">
    <location>
        <begin position="285"/>
        <end position="322"/>
    </location>
</feature>
<dbReference type="EMBL" id="JQBW01000004">
    <property type="protein sequence ID" value="KRN59416.1"/>
    <property type="molecule type" value="Genomic_DNA"/>
</dbReference>
<dbReference type="PATRIC" id="fig|396268.3.peg.1171"/>
<dbReference type="PANTHER" id="PTHR34475">
    <property type="match status" value="1"/>
</dbReference>
<dbReference type="InterPro" id="IPR025194">
    <property type="entry name" value="RodZ-like_C"/>
</dbReference>
<evidence type="ECO:0000256" key="2">
    <source>
        <dbReference type="SAM" id="Phobius"/>
    </source>
</evidence>
<protein>
    <recommendedName>
        <fullName evidence="3">Cytoskeleton protein RodZ-like C-terminal domain-containing protein</fullName>
    </recommendedName>
</protein>